<organism evidence="1 2">
    <name type="scientific">Streptacidiphilus fuscans</name>
    <dbReference type="NCBI Taxonomy" id="2789292"/>
    <lineage>
        <taxon>Bacteria</taxon>
        <taxon>Bacillati</taxon>
        <taxon>Actinomycetota</taxon>
        <taxon>Actinomycetes</taxon>
        <taxon>Kitasatosporales</taxon>
        <taxon>Streptomycetaceae</taxon>
        <taxon>Streptacidiphilus</taxon>
    </lineage>
</organism>
<gene>
    <name evidence="1" type="ORF">I2501_32475</name>
</gene>
<dbReference type="EMBL" id="JADPRT010000018">
    <property type="protein sequence ID" value="MBF9072743.1"/>
    <property type="molecule type" value="Genomic_DNA"/>
</dbReference>
<proteinExistence type="predicted"/>
<protein>
    <submittedName>
        <fullName evidence="1">Uncharacterized protein</fullName>
    </submittedName>
</protein>
<sequence>MAASDGELVVFAAGVAERLIRMHESLPNEDQRDFTLSLRPLLNAVWEAAFGDSTAFVEIKQALGSFYLSDYCHNDGQDGPDDADDSAAAAVLYAAETYMHGCANFAIWVSGRAVEAVDQLLNQDDTHADDPDGVLAGELSRQLRDLDRIGAFAGDLKGATLGTSVDTSARLRAALYESLSQMDA</sequence>
<dbReference type="RefSeq" id="WP_196197902.1">
    <property type="nucleotide sequence ID" value="NZ_JADPRT010000018.1"/>
</dbReference>
<accession>A0A931BEK7</accession>
<dbReference type="AlphaFoldDB" id="A0A931BEK7"/>
<comment type="caution">
    <text evidence="1">The sequence shown here is derived from an EMBL/GenBank/DDBJ whole genome shotgun (WGS) entry which is preliminary data.</text>
</comment>
<keyword evidence="2" id="KW-1185">Reference proteome</keyword>
<evidence type="ECO:0000313" key="2">
    <source>
        <dbReference type="Proteomes" id="UP000657385"/>
    </source>
</evidence>
<evidence type="ECO:0000313" key="1">
    <source>
        <dbReference type="EMBL" id="MBF9072743.1"/>
    </source>
</evidence>
<dbReference type="Proteomes" id="UP000657385">
    <property type="component" value="Unassembled WGS sequence"/>
</dbReference>
<reference evidence="1" key="1">
    <citation type="submission" date="2020-11" db="EMBL/GenBank/DDBJ databases">
        <title>Isolation and identification of active actinomycetes.</title>
        <authorList>
            <person name="Yu B."/>
        </authorList>
    </citation>
    <scope>NUCLEOTIDE SEQUENCE</scope>
    <source>
        <strain evidence="1">NEAU-YB345</strain>
    </source>
</reference>
<name>A0A931BEK7_9ACTN</name>